<sequence>MSKTTRDYVVAIEIKFSTVPQAEEFVTCKTPAGERIALDIEDEEIIDLFDTSDGMVAELDYPGRLDGIGELIQAELLAAVKCGADFRLKLKWEAS</sequence>
<dbReference type="AlphaFoldDB" id="A0A0F9HPF0"/>
<proteinExistence type="predicted"/>
<evidence type="ECO:0000313" key="1">
    <source>
        <dbReference type="EMBL" id="KKL83570.1"/>
    </source>
</evidence>
<organism evidence="1">
    <name type="scientific">marine sediment metagenome</name>
    <dbReference type="NCBI Taxonomy" id="412755"/>
    <lineage>
        <taxon>unclassified sequences</taxon>
        <taxon>metagenomes</taxon>
        <taxon>ecological metagenomes</taxon>
    </lineage>
</organism>
<reference evidence="1" key="1">
    <citation type="journal article" date="2015" name="Nature">
        <title>Complex archaea that bridge the gap between prokaryotes and eukaryotes.</title>
        <authorList>
            <person name="Spang A."/>
            <person name="Saw J.H."/>
            <person name="Jorgensen S.L."/>
            <person name="Zaremba-Niedzwiedzka K."/>
            <person name="Martijn J."/>
            <person name="Lind A.E."/>
            <person name="van Eijk R."/>
            <person name="Schleper C."/>
            <person name="Guy L."/>
            <person name="Ettema T.J."/>
        </authorList>
    </citation>
    <scope>NUCLEOTIDE SEQUENCE</scope>
</reference>
<accession>A0A0F9HPF0</accession>
<name>A0A0F9HPF0_9ZZZZ</name>
<gene>
    <name evidence="1" type="ORF">LCGC14_1973380</name>
</gene>
<comment type="caution">
    <text evidence="1">The sequence shown here is derived from an EMBL/GenBank/DDBJ whole genome shotgun (WGS) entry which is preliminary data.</text>
</comment>
<dbReference type="EMBL" id="LAZR01021945">
    <property type="protein sequence ID" value="KKL83570.1"/>
    <property type="molecule type" value="Genomic_DNA"/>
</dbReference>
<protein>
    <submittedName>
        <fullName evidence="1">Uncharacterized protein</fullName>
    </submittedName>
</protein>